<dbReference type="Gene3D" id="3.90.1570.10">
    <property type="entry name" value="tt1808, chain A"/>
    <property type="match status" value="1"/>
</dbReference>
<organism evidence="2 3">
    <name type="scientific">Aerosakkonema funiforme FACHB-1375</name>
    <dbReference type="NCBI Taxonomy" id="2949571"/>
    <lineage>
        <taxon>Bacteria</taxon>
        <taxon>Bacillati</taxon>
        <taxon>Cyanobacteriota</taxon>
        <taxon>Cyanophyceae</taxon>
        <taxon>Oscillatoriophycideae</taxon>
        <taxon>Aerosakkonematales</taxon>
        <taxon>Aerosakkonemataceae</taxon>
        <taxon>Aerosakkonema</taxon>
    </lineage>
</organism>
<keyword evidence="3" id="KW-1185">Reference proteome</keyword>
<dbReference type="InterPro" id="IPR012296">
    <property type="entry name" value="Nuclease_put_TT1808"/>
</dbReference>
<dbReference type="EMBL" id="JACJPW010000001">
    <property type="protein sequence ID" value="MBD2179524.1"/>
    <property type="molecule type" value="Genomic_DNA"/>
</dbReference>
<dbReference type="GO" id="GO:0004519">
    <property type="term" value="F:endonuclease activity"/>
    <property type="evidence" value="ECO:0007669"/>
    <property type="project" value="UniProtKB-KW"/>
</dbReference>
<accession>A0A926V915</accession>
<keyword evidence="2" id="KW-0540">Nuclease</keyword>
<reference evidence="2" key="1">
    <citation type="journal article" date="2015" name="ISME J.">
        <title>Draft Genome Sequence of Streptomyces incarnatus NRRL8089, which Produces the Nucleoside Antibiotic Sinefungin.</title>
        <authorList>
            <person name="Oshima K."/>
            <person name="Hattori M."/>
            <person name="Shimizu H."/>
            <person name="Fukuda K."/>
            <person name="Nemoto M."/>
            <person name="Inagaki K."/>
            <person name="Tamura T."/>
        </authorList>
    </citation>
    <scope>NUCLEOTIDE SEQUENCE</scope>
    <source>
        <strain evidence="2">FACHB-1375</strain>
    </source>
</reference>
<dbReference type="CDD" id="cd06260">
    <property type="entry name" value="DUF820-like"/>
    <property type="match status" value="1"/>
</dbReference>
<dbReference type="RefSeq" id="WP_190460793.1">
    <property type="nucleotide sequence ID" value="NZ_JACJPW010000001.1"/>
</dbReference>
<keyword evidence="2" id="KW-0378">Hydrolase</keyword>
<evidence type="ECO:0000313" key="2">
    <source>
        <dbReference type="EMBL" id="MBD2179524.1"/>
    </source>
</evidence>
<gene>
    <name evidence="2" type="ORF">H6G03_00055</name>
</gene>
<dbReference type="InterPro" id="IPR011335">
    <property type="entry name" value="Restrct_endonuc-II-like"/>
</dbReference>
<dbReference type="Pfam" id="PF05685">
    <property type="entry name" value="Uma2"/>
    <property type="match status" value="1"/>
</dbReference>
<protein>
    <submittedName>
        <fullName evidence="2">Uma2 family endonuclease</fullName>
    </submittedName>
</protein>
<comment type="caution">
    <text evidence="2">The sequence shown here is derived from an EMBL/GenBank/DDBJ whole genome shotgun (WGS) entry which is preliminary data.</text>
</comment>
<dbReference type="SUPFAM" id="SSF52980">
    <property type="entry name" value="Restriction endonuclease-like"/>
    <property type="match status" value="1"/>
</dbReference>
<dbReference type="PANTHER" id="PTHR35400:SF1">
    <property type="entry name" value="SLR1083 PROTEIN"/>
    <property type="match status" value="1"/>
</dbReference>
<sequence length="228" mass="26039">MTASTLTDSQTTPTKTLYHWQPANWEDYLAYRDDKTNDRMRLFFHLNRLLVIDMGWEGINHATINELFSMLFILWFIQKPEQIFSSLGGCLLEKSPKQSGAPDLVLYLGENYPRWQEGEPRLIDLNRWQVPNLVGEVSDTTLATDLDEKKKLYADMGIPEYWVIDVRGLRVFAFQLQSNGIYQQSDTSLALAGMPISLLEQTLARLKEGTNGSAAAWFGQQIGNLKTE</sequence>
<reference evidence="2" key="2">
    <citation type="submission" date="2020-08" db="EMBL/GenBank/DDBJ databases">
        <authorList>
            <person name="Chen M."/>
            <person name="Teng W."/>
            <person name="Zhao L."/>
            <person name="Hu C."/>
            <person name="Zhou Y."/>
            <person name="Han B."/>
            <person name="Song L."/>
            <person name="Shu W."/>
        </authorList>
    </citation>
    <scope>NUCLEOTIDE SEQUENCE</scope>
    <source>
        <strain evidence="2">FACHB-1375</strain>
    </source>
</reference>
<dbReference type="Proteomes" id="UP000641646">
    <property type="component" value="Unassembled WGS sequence"/>
</dbReference>
<evidence type="ECO:0000259" key="1">
    <source>
        <dbReference type="Pfam" id="PF05685"/>
    </source>
</evidence>
<proteinExistence type="predicted"/>
<dbReference type="AlphaFoldDB" id="A0A926V915"/>
<keyword evidence="2" id="KW-0255">Endonuclease</keyword>
<feature type="domain" description="Putative restriction endonuclease" evidence="1">
    <location>
        <begin position="25"/>
        <end position="188"/>
    </location>
</feature>
<name>A0A926V915_9CYAN</name>
<dbReference type="InterPro" id="IPR008538">
    <property type="entry name" value="Uma2"/>
</dbReference>
<evidence type="ECO:0000313" key="3">
    <source>
        <dbReference type="Proteomes" id="UP000641646"/>
    </source>
</evidence>
<dbReference type="PANTHER" id="PTHR35400">
    <property type="entry name" value="SLR1083 PROTEIN"/>
    <property type="match status" value="1"/>
</dbReference>